<reference evidence="1 4" key="2">
    <citation type="submission" date="2016-01" db="EMBL/GenBank/DDBJ databases">
        <authorList>
            <person name="Varghese N."/>
        </authorList>
    </citation>
    <scope>NUCLEOTIDE SEQUENCE [LARGE SCALE GENOMIC DNA]</scope>
    <source>
        <strain evidence="1 4">HL-91</strain>
    </source>
</reference>
<dbReference type="Proteomes" id="UP000182045">
    <property type="component" value="Unassembled WGS sequence"/>
</dbReference>
<dbReference type="EMBL" id="FBYC01000004">
    <property type="protein sequence ID" value="CUX83728.1"/>
    <property type="molecule type" value="Genomic_DNA"/>
</dbReference>
<dbReference type="AlphaFoldDB" id="A0A0P7W3H6"/>
<gene>
    <name evidence="1" type="ORF">Ga0058931_3150</name>
    <name evidence="2" type="ORF">HLUCCA05_05550</name>
</gene>
<dbReference type="STRING" id="1666912.Ga0058931_3150"/>
<dbReference type="Gene3D" id="1.10.10.690">
    <property type="entry name" value="YidB-like"/>
    <property type="match status" value="1"/>
</dbReference>
<evidence type="ECO:0000313" key="3">
    <source>
        <dbReference type="Proteomes" id="UP000050413"/>
    </source>
</evidence>
<dbReference type="EMBL" id="LJSG01000016">
    <property type="protein sequence ID" value="KPP90880.1"/>
    <property type="molecule type" value="Genomic_DNA"/>
</dbReference>
<evidence type="ECO:0008006" key="5">
    <source>
        <dbReference type="Google" id="ProtNLM"/>
    </source>
</evidence>
<organism evidence="2 3">
    <name type="scientific">Roseibaca calidilacus</name>
    <dbReference type="NCBI Taxonomy" id="1666912"/>
    <lineage>
        <taxon>Bacteria</taxon>
        <taxon>Pseudomonadati</taxon>
        <taxon>Pseudomonadota</taxon>
        <taxon>Alphaproteobacteria</taxon>
        <taxon>Rhodobacterales</taxon>
        <taxon>Paracoccaceae</taxon>
        <taxon>Roseinatronobacter</taxon>
    </lineage>
</organism>
<dbReference type="SUPFAM" id="SSF140804">
    <property type="entry name" value="YidB-like"/>
    <property type="match status" value="1"/>
</dbReference>
<dbReference type="Pfam" id="PF20159">
    <property type="entry name" value="YidB"/>
    <property type="match status" value="1"/>
</dbReference>
<protein>
    <recommendedName>
        <fullName evidence="5">DUF937 domain-containing protein</fullName>
    </recommendedName>
</protein>
<sequence>MSLLKSLTDMVLNAGGQKAGLLDSVMQNPKLMEGVMGLLSKDSPVGGVQGLLAQFQNAGLGDAVQSWLGEGPNKPVAGADIEKALGGDVLRQLAEKANMAPSEASDVLSQALPAMIDKLTPQGQAQDMDFGSLQSMLGGFLNGKL</sequence>
<name>A0A0P7W3H6_9RHOB</name>
<dbReference type="RefSeq" id="WP_072247152.1">
    <property type="nucleotide sequence ID" value="NZ_FBYC01000004.1"/>
</dbReference>
<accession>A0A0P7W3H6</accession>
<keyword evidence="4" id="KW-1185">Reference proteome</keyword>
<dbReference type="Proteomes" id="UP000050413">
    <property type="component" value="Unassembled WGS sequence"/>
</dbReference>
<evidence type="ECO:0000313" key="2">
    <source>
        <dbReference type="EMBL" id="KPP90880.1"/>
    </source>
</evidence>
<dbReference type="InterPro" id="IPR045372">
    <property type="entry name" value="YidB"/>
</dbReference>
<dbReference type="InterPro" id="IPR027405">
    <property type="entry name" value="YidB-like"/>
</dbReference>
<evidence type="ECO:0000313" key="1">
    <source>
        <dbReference type="EMBL" id="CUX83728.1"/>
    </source>
</evidence>
<comment type="caution">
    <text evidence="2">The sequence shown here is derived from an EMBL/GenBank/DDBJ whole genome shotgun (WGS) entry which is preliminary data.</text>
</comment>
<dbReference type="OrthoDB" id="4235777at2"/>
<reference evidence="2 3" key="1">
    <citation type="submission" date="2015-09" db="EMBL/GenBank/DDBJ databases">
        <title>Identification and resolution of microdiversity through metagenomic sequencing of parallel consortia.</title>
        <authorList>
            <person name="Nelson W.C."/>
            <person name="Romine M.F."/>
            <person name="Lindemann S.R."/>
        </authorList>
    </citation>
    <scope>NUCLEOTIDE SEQUENCE [LARGE SCALE GENOMIC DNA]</scope>
    <source>
        <strain evidence="2">HL-91</strain>
    </source>
</reference>
<proteinExistence type="predicted"/>
<evidence type="ECO:0000313" key="4">
    <source>
        <dbReference type="Proteomes" id="UP000182045"/>
    </source>
</evidence>